<sequence length="412" mass="47412">MHKIYSRISRFITGKGEQFRSFSAWIDAEVCESNASHITDAEKLFICPKVQKILKEVTGMDLEGKVFRERREKFQQRSHFALMTNERLSGTMEKMRKEAQYFLSLVPLKEPRSEKTCVLSEDREILAFDTAKFVFTDITFDATDQDRTVVVREVDGTLRTATPEEHDRMNRVYYEKPNRPIFPPPVFSDPHLQVYFRNVDTVVVYDFNGRTHSLEKNMSLFSIGPAGSMSRMTRPMSSRSTAWKTRISMALQLVKCVFNRVVKNNDFDVLYSTRHFGTLVFYLAFNQNIFPLLNYFGGQGRIHDCANLVRLQKTLIPDWRLSINSADTDLQIVMDFVKQNNQRCESFKDLSAFLNEGIVKSCISQEVEHRVNSRTKSKITIDAGNIGDSSGPLGELSEQYNVKVRGKLLSVL</sequence>
<accession>A0A0D8XJ10</accession>
<evidence type="ECO:0000313" key="1">
    <source>
        <dbReference type="EMBL" id="KJH43722.1"/>
    </source>
</evidence>
<keyword evidence="2" id="KW-1185">Reference proteome</keyword>
<gene>
    <name evidence="1" type="ORF">DICVIV_10258</name>
</gene>
<proteinExistence type="predicted"/>
<name>A0A0D8XJ10_DICVI</name>
<dbReference type="EMBL" id="KN716531">
    <property type="protein sequence ID" value="KJH43722.1"/>
    <property type="molecule type" value="Genomic_DNA"/>
</dbReference>
<dbReference type="Proteomes" id="UP000053766">
    <property type="component" value="Unassembled WGS sequence"/>
</dbReference>
<dbReference type="GO" id="GO:0005763">
    <property type="term" value="C:mitochondrial small ribosomal subunit"/>
    <property type="evidence" value="ECO:0007669"/>
    <property type="project" value="TreeGrafter"/>
</dbReference>
<reference evidence="1 2" key="1">
    <citation type="submission" date="2013-11" db="EMBL/GenBank/DDBJ databases">
        <title>Draft genome of the bovine lungworm Dictyocaulus viviparus.</title>
        <authorList>
            <person name="Mitreva M."/>
        </authorList>
    </citation>
    <scope>NUCLEOTIDE SEQUENCE [LARGE SCALE GENOMIC DNA]</scope>
    <source>
        <strain evidence="1 2">HannoverDv2000</strain>
    </source>
</reference>
<reference evidence="2" key="2">
    <citation type="journal article" date="2016" name="Sci. Rep.">
        <title>Dictyocaulus viviparus genome, variome and transcriptome elucidate lungworm biology and support future intervention.</title>
        <authorList>
            <person name="McNulty S.N."/>
            <person name="Strube C."/>
            <person name="Rosa B.A."/>
            <person name="Martin J.C."/>
            <person name="Tyagi R."/>
            <person name="Choi Y.J."/>
            <person name="Wang Q."/>
            <person name="Hallsworth Pepin K."/>
            <person name="Zhang X."/>
            <person name="Ozersky P."/>
            <person name="Wilson R.K."/>
            <person name="Sternberg P.W."/>
            <person name="Gasser R.B."/>
            <person name="Mitreva M."/>
        </authorList>
    </citation>
    <scope>NUCLEOTIDE SEQUENCE [LARGE SCALE GENOMIC DNA]</scope>
    <source>
        <strain evidence="2">HannoverDv2000</strain>
    </source>
</reference>
<dbReference type="AlphaFoldDB" id="A0A0D8XJ10"/>
<dbReference type="PANTHER" id="PTHR13071">
    <property type="entry name" value="MITOCHONDRIAL 28S RIBOSOMAL PROTEIN S22"/>
    <property type="match status" value="1"/>
</dbReference>
<protein>
    <submittedName>
        <fullName evidence="1">Uncharacterized protein</fullName>
    </submittedName>
</protein>
<organism evidence="1 2">
    <name type="scientific">Dictyocaulus viviparus</name>
    <name type="common">Bovine lungworm</name>
    <dbReference type="NCBI Taxonomy" id="29172"/>
    <lineage>
        <taxon>Eukaryota</taxon>
        <taxon>Metazoa</taxon>
        <taxon>Ecdysozoa</taxon>
        <taxon>Nematoda</taxon>
        <taxon>Chromadorea</taxon>
        <taxon>Rhabditida</taxon>
        <taxon>Rhabditina</taxon>
        <taxon>Rhabditomorpha</taxon>
        <taxon>Strongyloidea</taxon>
        <taxon>Metastrongylidae</taxon>
        <taxon>Dictyocaulus</taxon>
    </lineage>
</organism>
<dbReference type="GO" id="GO:0003735">
    <property type="term" value="F:structural constituent of ribosome"/>
    <property type="evidence" value="ECO:0007669"/>
    <property type="project" value="TreeGrafter"/>
</dbReference>
<dbReference type="InterPro" id="IPR019374">
    <property type="entry name" value="Ribosomal_mS22"/>
</dbReference>
<dbReference type="OrthoDB" id="497541at2759"/>
<dbReference type="PANTHER" id="PTHR13071:SF4">
    <property type="entry name" value="SMALL RIBOSOMAL SUBUNIT PROTEIN MS22"/>
    <property type="match status" value="1"/>
</dbReference>
<evidence type="ECO:0000313" key="2">
    <source>
        <dbReference type="Proteomes" id="UP000053766"/>
    </source>
</evidence>
<dbReference type="Pfam" id="PF10245">
    <property type="entry name" value="MRP-S22"/>
    <property type="match status" value="2"/>
</dbReference>
<dbReference type="STRING" id="29172.A0A0D8XJ10"/>